<organism evidence="2 3">
    <name type="scientific">Variovorax ureilyticus</name>
    <dbReference type="NCBI Taxonomy" id="1836198"/>
    <lineage>
        <taxon>Bacteria</taxon>
        <taxon>Pseudomonadati</taxon>
        <taxon>Pseudomonadota</taxon>
        <taxon>Betaproteobacteria</taxon>
        <taxon>Burkholderiales</taxon>
        <taxon>Comamonadaceae</taxon>
        <taxon>Variovorax</taxon>
    </lineage>
</organism>
<keyword evidence="3" id="KW-1185">Reference proteome</keyword>
<sequence length="181" mass="18685">MSTRSRMGRATLVAAAAVFAACSPTFNWREVPVGDAGVIALLPCKPERATRDLPLGTESIPVEMAGCKAGGAIFAVAHARAQSAEQAELWLRAWHAATRSQLGDVPVVESPVVLARAASSPAPARLDTGGNDPAAGAAATHVLWFAHRRLDGGASVYQATVSGVPSSTDAVGTFFEGFHIP</sequence>
<feature type="chain" id="PRO_5047221204" description="Lipoprotein" evidence="1">
    <location>
        <begin position="21"/>
        <end position="181"/>
    </location>
</feature>
<protein>
    <recommendedName>
        <fullName evidence="4">Lipoprotein</fullName>
    </recommendedName>
</protein>
<keyword evidence="1" id="KW-0732">Signal</keyword>
<comment type="caution">
    <text evidence="2">The sequence shown here is derived from an EMBL/GenBank/DDBJ whole genome shotgun (WGS) entry which is preliminary data.</text>
</comment>
<accession>A0ABU8VD18</accession>
<proteinExistence type="predicted"/>
<evidence type="ECO:0000313" key="3">
    <source>
        <dbReference type="Proteomes" id="UP001365846"/>
    </source>
</evidence>
<dbReference type="Proteomes" id="UP001365846">
    <property type="component" value="Unassembled WGS sequence"/>
</dbReference>
<evidence type="ECO:0008006" key="4">
    <source>
        <dbReference type="Google" id="ProtNLM"/>
    </source>
</evidence>
<dbReference type="EMBL" id="JBBKZU010000004">
    <property type="protein sequence ID" value="MEJ8811438.1"/>
    <property type="molecule type" value="Genomic_DNA"/>
</dbReference>
<evidence type="ECO:0000256" key="1">
    <source>
        <dbReference type="SAM" id="SignalP"/>
    </source>
</evidence>
<name>A0ABU8VD18_9BURK</name>
<reference evidence="2 3" key="1">
    <citation type="submission" date="2024-03" db="EMBL/GenBank/DDBJ databases">
        <title>Novel species of the genus Variovorax.</title>
        <authorList>
            <person name="Liu Q."/>
            <person name="Xin Y.-H."/>
        </authorList>
    </citation>
    <scope>NUCLEOTIDE SEQUENCE [LARGE SCALE GENOMIC DNA]</scope>
    <source>
        <strain evidence="2 3">KACC 18899</strain>
    </source>
</reference>
<evidence type="ECO:0000313" key="2">
    <source>
        <dbReference type="EMBL" id="MEJ8811438.1"/>
    </source>
</evidence>
<gene>
    <name evidence="2" type="ORF">WKW77_10205</name>
</gene>
<dbReference type="RefSeq" id="WP_340356737.1">
    <property type="nucleotide sequence ID" value="NZ_JBBKZU010000004.1"/>
</dbReference>
<feature type="signal peptide" evidence="1">
    <location>
        <begin position="1"/>
        <end position="20"/>
    </location>
</feature>
<dbReference type="PROSITE" id="PS51257">
    <property type="entry name" value="PROKAR_LIPOPROTEIN"/>
    <property type="match status" value="1"/>
</dbReference>